<feature type="compositionally biased region" description="Basic and acidic residues" evidence="1">
    <location>
        <begin position="27"/>
        <end position="48"/>
    </location>
</feature>
<protein>
    <recommendedName>
        <fullName evidence="5">Cnidarian restricted protein</fullName>
    </recommendedName>
</protein>
<organism evidence="3 4">
    <name type="scientific">Clytia hemisphaerica</name>
    <dbReference type="NCBI Taxonomy" id="252671"/>
    <lineage>
        <taxon>Eukaryota</taxon>
        <taxon>Metazoa</taxon>
        <taxon>Cnidaria</taxon>
        <taxon>Hydrozoa</taxon>
        <taxon>Hydroidolina</taxon>
        <taxon>Leptothecata</taxon>
        <taxon>Obeliida</taxon>
        <taxon>Clytiidae</taxon>
        <taxon>Clytia</taxon>
    </lineage>
</organism>
<evidence type="ECO:0000256" key="1">
    <source>
        <dbReference type="SAM" id="MobiDB-lite"/>
    </source>
</evidence>
<evidence type="ECO:0008006" key="5">
    <source>
        <dbReference type="Google" id="ProtNLM"/>
    </source>
</evidence>
<feature type="region of interest" description="Disordered" evidence="1">
    <location>
        <begin position="26"/>
        <end position="49"/>
    </location>
</feature>
<evidence type="ECO:0000313" key="3">
    <source>
        <dbReference type="EnsemblMetazoa" id="CLYHEMP016043.1"/>
    </source>
</evidence>
<evidence type="ECO:0000313" key="4">
    <source>
        <dbReference type="Proteomes" id="UP000594262"/>
    </source>
</evidence>
<accession>A0A7M5X0J3</accession>
<feature type="signal peptide" evidence="2">
    <location>
        <begin position="1"/>
        <end position="20"/>
    </location>
</feature>
<name>A0A7M5X0J3_9CNID</name>
<dbReference type="Proteomes" id="UP000594262">
    <property type="component" value="Unplaced"/>
</dbReference>
<evidence type="ECO:0000256" key="2">
    <source>
        <dbReference type="SAM" id="SignalP"/>
    </source>
</evidence>
<sequence>FQMKLIQLILGLMSTVVIHGYTIKGHQPTEKTNKKNEEEKENNSHEKQYSNILIKQNEDLVVQLLEILKKYKKSKEDSTLSTRITKTNINSQSSEHNDDNIESNEIVKKCFGFGWRNCPGKREAQINRVKTASRPVKSYEDPSRKNMLCKLRRFLQLAKIYMELNSLWNIKAPDEARRDIF</sequence>
<keyword evidence="4" id="KW-1185">Reference proteome</keyword>
<proteinExistence type="predicted"/>
<dbReference type="GO" id="GO:0016705">
    <property type="term" value="F:oxidoreductase activity, acting on paired donors, with incorporation or reduction of molecular oxygen"/>
    <property type="evidence" value="ECO:0007669"/>
    <property type="project" value="InterPro"/>
</dbReference>
<keyword evidence="2" id="KW-0732">Signal</keyword>
<feature type="chain" id="PRO_5029616298" description="Cnidarian restricted protein" evidence="2">
    <location>
        <begin position="21"/>
        <end position="181"/>
    </location>
</feature>
<dbReference type="InterPro" id="IPR017972">
    <property type="entry name" value="Cyt_P450_CS"/>
</dbReference>
<dbReference type="GO" id="GO:0005506">
    <property type="term" value="F:iron ion binding"/>
    <property type="evidence" value="ECO:0007669"/>
    <property type="project" value="InterPro"/>
</dbReference>
<dbReference type="AlphaFoldDB" id="A0A7M5X0J3"/>
<reference evidence="3" key="1">
    <citation type="submission" date="2021-01" db="UniProtKB">
        <authorList>
            <consortium name="EnsemblMetazoa"/>
        </authorList>
    </citation>
    <scope>IDENTIFICATION</scope>
</reference>
<dbReference type="PROSITE" id="PS00086">
    <property type="entry name" value="CYTOCHROME_P450"/>
    <property type="match status" value="1"/>
</dbReference>
<dbReference type="EnsemblMetazoa" id="CLYHEMT016043.1">
    <property type="protein sequence ID" value="CLYHEMP016043.1"/>
    <property type="gene ID" value="CLYHEMG016043"/>
</dbReference>